<dbReference type="Pfam" id="PF02518">
    <property type="entry name" value="HATPase_c"/>
    <property type="match status" value="1"/>
</dbReference>
<name>A0A0V7ZZY0_9CYAN</name>
<dbReference type="InterPro" id="IPR000700">
    <property type="entry name" value="PAS-assoc_C"/>
</dbReference>
<evidence type="ECO:0000256" key="1">
    <source>
        <dbReference type="ARBA" id="ARBA00000085"/>
    </source>
</evidence>
<dbReference type="InterPro" id="IPR005467">
    <property type="entry name" value="His_kinase_dom"/>
</dbReference>
<dbReference type="InterPro" id="IPR035965">
    <property type="entry name" value="PAS-like_dom_sf"/>
</dbReference>
<dbReference type="Proteomes" id="UP000053372">
    <property type="component" value="Unassembled WGS sequence"/>
</dbReference>
<dbReference type="Pfam" id="PF13426">
    <property type="entry name" value="PAS_9"/>
    <property type="match status" value="2"/>
</dbReference>
<sequence length="920" mass="105306">MDDNFISINRDTYSFLLQELKILREKVTTLENSQDLCNEQKIWHSLEERNRLLSGIVTAANCLLAIADYDDSIDAALAALGESAFVDRVYVFENHFSETGEPLTSQRWEWVRPGVTPEIDNPLLQNVVYQELCPGWYEKLSQGRSIIGLVKDFPEPEREILASQGIHSIFAIPIQIKGEFWGFIGFDDCQKERRWSGCEQLILKSAVGNLGAAIARHHTEVKLRESQQLLQLVMDNIPQFVFWKDCDSVYLGCNRKFARAAGVGEPERIIGLSDYDLAWKRSESDWFREWDRRVMRSGVPQLNIVEPQQQADGKQSWLNTNKIPLRDTQGNVVGILGTFEDITERKQAEENLRLIQFALDRVQDSVFLVEPNASFFYVNEAACRNLGYSQEELLSMTVFDIDIALPPGNWSSHWEGVKQKHFLNLESVHCHRNGKEFPVSISINYVKFNDKEYSCTIARNITEQKNTEAALKQLNEELEFRVEKRTEQLLRAKAEEHKLIALIENSNDLIAIASPNNELLYINTAGCELLGISDENEFKNKTIKQLHSLGTWKYLLQEVRPALLQSGAWKGELNLKHCLTSEIIEIESSIFLIRDEITGKHIYTASIGRDIRDRKIVEMKLKQQAEELEQSLFELRRTQAQLIHSEKMSSLGQMVAGIAHEINNPVSFVYGNLSPAFRYFQDLLGLVELYQRFYTHPPPEIQAEIETIELDFLKQDLTKLLESMQEGTRRIKEIVISLRNFSRLDESEFKKVNIHDGIDSTLMILRNRLKAKPNRPEIAIAKHYGSLPLVHCYPSQLNQVFMNILSNAIDALDEYSKTLSLKHLETYPSRIHIYTEHIAENRVAIKIIDNGPGIATDIQDRLFEPFFTTKDIGNGTGLGLSISYQIIVEKHRGKLSCQSNPGQGTEFLIEIPITHAINQN</sequence>
<evidence type="ECO:0000259" key="8">
    <source>
        <dbReference type="PROSITE" id="PS50112"/>
    </source>
</evidence>
<keyword evidence="3" id="KW-0597">Phosphoprotein</keyword>
<evidence type="ECO:0000313" key="10">
    <source>
        <dbReference type="EMBL" id="KST70073.1"/>
    </source>
</evidence>
<organism evidence="10 12">
    <name type="scientific">Mastigocoleus testarum BC008</name>
    <dbReference type="NCBI Taxonomy" id="371196"/>
    <lineage>
        <taxon>Bacteria</taxon>
        <taxon>Bacillati</taxon>
        <taxon>Cyanobacteriota</taxon>
        <taxon>Cyanophyceae</taxon>
        <taxon>Nostocales</taxon>
        <taxon>Hapalosiphonaceae</taxon>
        <taxon>Mastigocoleus</taxon>
    </lineage>
</organism>
<dbReference type="InterPro" id="IPR001610">
    <property type="entry name" value="PAC"/>
</dbReference>
<dbReference type="InterPro" id="IPR003594">
    <property type="entry name" value="HATPase_dom"/>
</dbReference>
<dbReference type="Gene3D" id="1.10.287.130">
    <property type="match status" value="1"/>
</dbReference>
<dbReference type="SMART" id="SM00065">
    <property type="entry name" value="GAF"/>
    <property type="match status" value="1"/>
</dbReference>
<evidence type="ECO:0000256" key="3">
    <source>
        <dbReference type="ARBA" id="ARBA00022553"/>
    </source>
</evidence>
<dbReference type="InterPro" id="IPR036097">
    <property type="entry name" value="HisK_dim/P_sf"/>
</dbReference>
<evidence type="ECO:0000256" key="5">
    <source>
        <dbReference type="ARBA" id="ARBA00023012"/>
    </source>
</evidence>
<dbReference type="PANTHER" id="PTHR43065:SF50">
    <property type="entry name" value="HISTIDINE KINASE"/>
    <property type="match status" value="1"/>
</dbReference>
<dbReference type="InterPro" id="IPR003661">
    <property type="entry name" value="HisK_dim/P_dom"/>
</dbReference>
<keyword evidence="4" id="KW-0418">Kinase</keyword>
<evidence type="ECO:0000256" key="2">
    <source>
        <dbReference type="ARBA" id="ARBA00012438"/>
    </source>
</evidence>
<dbReference type="Pfam" id="PF01590">
    <property type="entry name" value="GAF"/>
    <property type="match status" value="1"/>
</dbReference>
<feature type="domain" description="PAS" evidence="8">
    <location>
        <begin position="495"/>
        <end position="536"/>
    </location>
</feature>
<keyword evidence="4" id="KW-0808">Transferase</keyword>
<comment type="catalytic activity">
    <reaction evidence="1">
        <text>ATP + protein L-histidine = ADP + protein N-phospho-L-histidine.</text>
        <dbReference type="EC" id="2.7.13.3"/>
    </reaction>
</comment>
<evidence type="ECO:0000313" key="12">
    <source>
        <dbReference type="Proteomes" id="UP000053372"/>
    </source>
</evidence>
<dbReference type="InterPro" id="IPR036890">
    <property type="entry name" value="HATPase_C_sf"/>
</dbReference>
<dbReference type="EC" id="2.7.13.3" evidence="2"/>
<dbReference type="SUPFAM" id="SSF55785">
    <property type="entry name" value="PYP-like sensor domain (PAS domain)"/>
    <property type="match status" value="3"/>
</dbReference>
<dbReference type="InterPro" id="IPR004358">
    <property type="entry name" value="Sig_transdc_His_kin-like_C"/>
</dbReference>
<dbReference type="PROSITE" id="PS50109">
    <property type="entry name" value="HIS_KIN"/>
    <property type="match status" value="1"/>
</dbReference>
<evidence type="ECO:0000256" key="6">
    <source>
        <dbReference type="SAM" id="Coils"/>
    </source>
</evidence>
<dbReference type="InterPro" id="IPR029016">
    <property type="entry name" value="GAF-like_dom_sf"/>
</dbReference>
<dbReference type="GO" id="GO:0000155">
    <property type="term" value="F:phosphorelay sensor kinase activity"/>
    <property type="evidence" value="ECO:0007669"/>
    <property type="project" value="InterPro"/>
</dbReference>
<dbReference type="PROSITE" id="PS50113">
    <property type="entry name" value="PAC"/>
    <property type="match status" value="1"/>
</dbReference>
<dbReference type="SMART" id="SM00387">
    <property type="entry name" value="HATPase_c"/>
    <property type="match status" value="1"/>
</dbReference>
<dbReference type="CDD" id="cd00082">
    <property type="entry name" value="HisKA"/>
    <property type="match status" value="1"/>
</dbReference>
<dbReference type="CDD" id="cd00130">
    <property type="entry name" value="PAS"/>
    <property type="match status" value="1"/>
</dbReference>
<dbReference type="SMART" id="SM00086">
    <property type="entry name" value="PAC"/>
    <property type="match status" value="2"/>
</dbReference>
<dbReference type="RefSeq" id="WP_058183016.1">
    <property type="nucleotide sequence ID" value="NZ_LMTZ01000004.1"/>
</dbReference>
<feature type="domain" description="PAC" evidence="9">
    <location>
        <begin position="288"/>
        <end position="354"/>
    </location>
</feature>
<dbReference type="SUPFAM" id="SSF55874">
    <property type="entry name" value="ATPase domain of HSP90 chaperone/DNA topoisomerase II/histidine kinase"/>
    <property type="match status" value="1"/>
</dbReference>
<dbReference type="InterPro" id="IPR003018">
    <property type="entry name" value="GAF"/>
</dbReference>
<feature type="domain" description="PAS" evidence="8">
    <location>
        <begin position="351"/>
        <end position="401"/>
    </location>
</feature>
<evidence type="ECO:0000259" key="9">
    <source>
        <dbReference type="PROSITE" id="PS50113"/>
    </source>
</evidence>
<gene>
    <name evidence="10" type="ORF">BC008_06435</name>
    <name evidence="11" type="ORF">BC008_06605</name>
</gene>
<proteinExistence type="predicted"/>
<keyword evidence="12" id="KW-1185">Reference proteome</keyword>
<keyword evidence="6" id="KW-0175">Coiled coil</keyword>
<dbReference type="InterPro" id="IPR000014">
    <property type="entry name" value="PAS"/>
</dbReference>
<feature type="coiled-coil region" evidence="6">
    <location>
        <begin position="457"/>
        <end position="495"/>
    </location>
</feature>
<dbReference type="AlphaFoldDB" id="A0A0V7ZZY0"/>
<dbReference type="NCBIfam" id="TIGR00229">
    <property type="entry name" value="sensory_box"/>
    <property type="match status" value="3"/>
</dbReference>
<reference evidence="10 12" key="1">
    <citation type="journal article" date="2015" name="Genome Announc.">
        <title>Draft Genome of the Euendolithic (true boring) Cyanobacterium Mastigocoleus testarum strain BC008.</title>
        <authorList>
            <person name="Guida B.S."/>
            <person name="Garcia-Pichel F."/>
        </authorList>
    </citation>
    <scope>NUCLEOTIDE SEQUENCE [LARGE SCALE GENOMIC DNA]</scope>
    <source>
        <strain evidence="10 12">BC008</strain>
    </source>
</reference>
<dbReference type="PRINTS" id="PR00344">
    <property type="entry name" value="BCTRLSENSOR"/>
</dbReference>
<dbReference type="PROSITE" id="PS50112">
    <property type="entry name" value="PAS"/>
    <property type="match status" value="2"/>
</dbReference>
<evidence type="ECO:0000313" key="11">
    <source>
        <dbReference type="EMBL" id="KST70104.1"/>
    </source>
</evidence>
<feature type="domain" description="Histidine kinase" evidence="7">
    <location>
        <begin position="657"/>
        <end position="915"/>
    </location>
</feature>
<comment type="caution">
    <text evidence="10">The sequence shown here is derived from an EMBL/GenBank/DDBJ whole genome shotgun (WGS) entry which is preliminary data.</text>
</comment>
<evidence type="ECO:0000256" key="4">
    <source>
        <dbReference type="ARBA" id="ARBA00022777"/>
    </source>
</evidence>
<protein>
    <recommendedName>
        <fullName evidence="2">histidine kinase</fullName>
        <ecNumber evidence="2">2.7.13.3</ecNumber>
    </recommendedName>
</protein>
<dbReference type="Pfam" id="PF08448">
    <property type="entry name" value="PAS_4"/>
    <property type="match status" value="1"/>
</dbReference>
<dbReference type="SMART" id="SM00091">
    <property type="entry name" value="PAS"/>
    <property type="match status" value="3"/>
</dbReference>
<evidence type="ECO:0000259" key="7">
    <source>
        <dbReference type="PROSITE" id="PS50109"/>
    </source>
</evidence>
<dbReference type="Gene3D" id="3.30.450.40">
    <property type="match status" value="1"/>
</dbReference>
<accession>A0A0V7ZZY0</accession>
<dbReference type="EMBL" id="LMTZ01000005">
    <property type="protein sequence ID" value="KST70073.1"/>
    <property type="molecule type" value="Genomic_DNA"/>
</dbReference>
<dbReference type="EMBL" id="LMTZ01000004">
    <property type="protein sequence ID" value="KST70104.1"/>
    <property type="molecule type" value="Genomic_DNA"/>
</dbReference>
<dbReference type="InterPro" id="IPR013656">
    <property type="entry name" value="PAS_4"/>
</dbReference>
<dbReference type="SMART" id="SM00388">
    <property type="entry name" value="HisKA"/>
    <property type="match status" value="1"/>
</dbReference>
<dbReference type="PANTHER" id="PTHR43065">
    <property type="entry name" value="SENSOR HISTIDINE KINASE"/>
    <property type="match status" value="1"/>
</dbReference>
<dbReference type="SUPFAM" id="SSF55781">
    <property type="entry name" value="GAF domain-like"/>
    <property type="match status" value="1"/>
</dbReference>
<keyword evidence="5" id="KW-0902">Two-component regulatory system</keyword>
<dbReference type="Gene3D" id="3.30.565.10">
    <property type="entry name" value="Histidine kinase-like ATPase, C-terminal domain"/>
    <property type="match status" value="1"/>
</dbReference>
<dbReference type="SUPFAM" id="SSF47384">
    <property type="entry name" value="Homodimeric domain of signal transducing histidine kinase"/>
    <property type="match status" value="1"/>
</dbReference>
<dbReference type="Gene3D" id="3.30.450.20">
    <property type="entry name" value="PAS domain"/>
    <property type="match status" value="3"/>
</dbReference>